<evidence type="ECO:0000259" key="1">
    <source>
        <dbReference type="Pfam" id="PF00078"/>
    </source>
</evidence>
<feature type="domain" description="Reverse transcriptase" evidence="1">
    <location>
        <begin position="16"/>
        <end position="133"/>
    </location>
</feature>
<dbReference type="InterPro" id="IPR043502">
    <property type="entry name" value="DNA/RNA_pol_sf"/>
</dbReference>
<evidence type="ECO:0000313" key="3">
    <source>
        <dbReference type="Proteomes" id="UP000279833"/>
    </source>
</evidence>
<dbReference type="Pfam" id="PF00078">
    <property type="entry name" value="RVT_1"/>
    <property type="match status" value="1"/>
</dbReference>
<protein>
    <submittedName>
        <fullName evidence="4">Reverse transcriptase domain-containing protein</fullName>
    </submittedName>
</protein>
<accession>A0A183KHG6</accession>
<dbReference type="Gene3D" id="3.30.450.200">
    <property type="match status" value="1"/>
</dbReference>
<sequence>MKIILVPNKISGAKNVKFRSITITSLFLKTMEKLLMLPLQPAIKEHIDPYQFAYRCKRSNLDAIAVLHHNIVFNLEKAFDSIPRQRLINKLINVNTDSWITNLLFSYLSGREQYTAFGGKCSESLLSHEGVPQEATCGTTVKNMTNYTIDFTYELAEFSLVRLKSYGKDPVVEYVYPSVNNENSHFHRLRNFVLPCKHKSLISEEYTLIFTDSDGTVEFFACITLPISGYIVCISSYFPYFELLHSIITLINQEHLYREENRRNIEVILKELHYHSGVATLNISSPPNSTRHWLIKRCNASHSAILRHIRSTENVASTAALLLARPYLELMAILLGRYRSALQHNEASSSVDLLPIQSPNDESRSQDKFDQPRIGGWFFDRAAFVISCGHELQPYLTELLNSQMVIQVS</sequence>
<name>A0A183KHG6_9TREM</name>
<keyword evidence="3" id="KW-1185">Reference proteome</keyword>
<evidence type="ECO:0000313" key="4">
    <source>
        <dbReference type="WBParaSite" id="SCUD_0001447001-mRNA-1"/>
    </source>
</evidence>
<organism evidence="4">
    <name type="scientific">Schistosoma curassoni</name>
    <dbReference type="NCBI Taxonomy" id="6186"/>
    <lineage>
        <taxon>Eukaryota</taxon>
        <taxon>Metazoa</taxon>
        <taxon>Spiralia</taxon>
        <taxon>Lophotrochozoa</taxon>
        <taxon>Platyhelminthes</taxon>
        <taxon>Trematoda</taxon>
        <taxon>Digenea</taxon>
        <taxon>Strigeidida</taxon>
        <taxon>Schistosomatoidea</taxon>
        <taxon>Schistosomatidae</taxon>
        <taxon>Schistosoma</taxon>
    </lineage>
</organism>
<dbReference type="Proteomes" id="UP000279833">
    <property type="component" value="Unassembled WGS sequence"/>
</dbReference>
<dbReference type="AlphaFoldDB" id="A0A183KHG6"/>
<reference evidence="2 3" key="2">
    <citation type="submission" date="2018-11" db="EMBL/GenBank/DDBJ databases">
        <authorList>
            <consortium name="Pathogen Informatics"/>
        </authorList>
    </citation>
    <scope>NUCLEOTIDE SEQUENCE [LARGE SCALE GENOMIC DNA]</scope>
    <source>
        <strain evidence="2">Dakar</strain>
        <strain evidence="3">Dakar, Senegal</strain>
    </source>
</reference>
<dbReference type="InterPro" id="IPR000477">
    <property type="entry name" value="RT_dom"/>
</dbReference>
<dbReference type="SUPFAM" id="SSF56672">
    <property type="entry name" value="DNA/RNA polymerases"/>
    <property type="match status" value="1"/>
</dbReference>
<proteinExistence type="predicted"/>
<dbReference type="WBParaSite" id="SCUD_0001447001-mRNA-1">
    <property type="protein sequence ID" value="SCUD_0001447001-mRNA-1"/>
    <property type="gene ID" value="SCUD_0001447001"/>
</dbReference>
<dbReference type="EMBL" id="UZAK01036743">
    <property type="protein sequence ID" value="VDP56525.1"/>
    <property type="molecule type" value="Genomic_DNA"/>
</dbReference>
<dbReference type="STRING" id="6186.A0A183KHG6"/>
<evidence type="ECO:0000313" key="2">
    <source>
        <dbReference type="EMBL" id="VDP56525.1"/>
    </source>
</evidence>
<gene>
    <name evidence="2" type="ORF">SCUD_LOCUS14467</name>
</gene>
<reference evidence="4" key="1">
    <citation type="submission" date="2016-06" db="UniProtKB">
        <authorList>
            <consortium name="WormBaseParasite"/>
        </authorList>
    </citation>
    <scope>IDENTIFICATION</scope>
</reference>